<name>A0AAD4PUJ7_9EURO</name>
<dbReference type="InterPro" id="IPR052178">
    <property type="entry name" value="Sec_Metab_Biosynth_SDR"/>
</dbReference>
<dbReference type="InterPro" id="IPR036291">
    <property type="entry name" value="NAD(P)-bd_dom_sf"/>
</dbReference>
<gene>
    <name evidence="4" type="ORF">BGW36DRAFT_433129</name>
</gene>
<dbReference type="RefSeq" id="XP_046066460.1">
    <property type="nucleotide sequence ID" value="XM_046221226.1"/>
</dbReference>
<evidence type="ECO:0000256" key="2">
    <source>
        <dbReference type="ARBA" id="ARBA00022857"/>
    </source>
</evidence>
<proteinExistence type="inferred from homology"/>
<keyword evidence="5" id="KW-1185">Reference proteome</keyword>
<evidence type="ECO:0000256" key="3">
    <source>
        <dbReference type="ARBA" id="ARBA00023002"/>
    </source>
</evidence>
<evidence type="ECO:0000313" key="5">
    <source>
        <dbReference type="Proteomes" id="UP001201262"/>
    </source>
</evidence>
<dbReference type="Gene3D" id="3.40.50.720">
    <property type="entry name" value="NAD(P)-binding Rossmann-like Domain"/>
    <property type="match status" value="1"/>
</dbReference>
<comment type="similarity">
    <text evidence="1">Belongs to the short-chain dehydrogenases/reductases (SDR) family.</text>
</comment>
<comment type="caution">
    <text evidence="4">The sequence shown here is derived from an EMBL/GenBank/DDBJ whole genome shotgun (WGS) entry which is preliminary data.</text>
</comment>
<evidence type="ECO:0008006" key="6">
    <source>
        <dbReference type="Google" id="ProtNLM"/>
    </source>
</evidence>
<protein>
    <recommendedName>
        <fullName evidence="6">NAD(P)-binding protein</fullName>
    </recommendedName>
</protein>
<dbReference type="PANTHER" id="PTHR43618:SF8">
    <property type="entry name" value="7ALPHA-HYDROXYSTEROID DEHYDROGENASE"/>
    <property type="match status" value="1"/>
</dbReference>
<dbReference type="CDD" id="cd05233">
    <property type="entry name" value="SDR_c"/>
    <property type="match status" value="1"/>
</dbReference>
<dbReference type="Pfam" id="PF00106">
    <property type="entry name" value="adh_short"/>
    <property type="match status" value="1"/>
</dbReference>
<dbReference type="InterPro" id="IPR002347">
    <property type="entry name" value="SDR_fam"/>
</dbReference>
<reference evidence="4" key="1">
    <citation type="submission" date="2021-12" db="EMBL/GenBank/DDBJ databases">
        <title>Convergent genome expansion in fungi linked to evolution of root-endophyte symbiosis.</title>
        <authorList>
            <consortium name="DOE Joint Genome Institute"/>
            <person name="Ke Y.-H."/>
            <person name="Bonito G."/>
            <person name="Liao H.-L."/>
            <person name="Looney B."/>
            <person name="Rojas-Flechas A."/>
            <person name="Nash J."/>
            <person name="Hameed K."/>
            <person name="Schadt C."/>
            <person name="Martin F."/>
            <person name="Crous P.W."/>
            <person name="Miettinen O."/>
            <person name="Magnuson J.K."/>
            <person name="Labbe J."/>
            <person name="Jacobson D."/>
            <person name="Doktycz M.J."/>
            <person name="Veneault-Fourrey C."/>
            <person name="Kuo A."/>
            <person name="Mondo S."/>
            <person name="Calhoun S."/>
            <person name="Riley R."/>
            <person name="Ohm R."/>
            <person name="LaButti K."/>
            <person name="Andreopoulos B."/>
            <person name="Pangilinan J."/>
            <person name="Nolan M."/>
            <person name="Tritt A."/>
            <person name="Clum A."/>
            <person name="Lipzen A."/>
            <person name="Daum C."/>
            <person name="Barry K."/>
            <person name="Grigoriev I.V."/>
            <person name="Vilgalys R."/>
        </authorList>
    </citation>
    <scope>NUCLEOTIDE SEQUENCE</scope>
    <source>
        <strain evidence="4">PMI_201</strain>
    </source>
</reference>
<sequence>MDLYSGYRFTKITHHDVYPKIHWKNPELSVKGQNVLISGGGSGIGLATAKFYAKAGAKTVVITGRRSAPLEEAKDDIRKDSPGTDVVTIPTDVSSKASVDALWTTVRAKVGNIHVLVNNAGRSGNSTRLGDGNEIEWWATQETNLLGTYLMTEKYISSLKMGGATVKGTVIIIASQMGFVEHPGSSAYSISKLAVAKLAQHIDVEYPTIRAFATHPGIIPTELAKSLGDAAKDTVELGAGLNLYLASPRADFLRGRYVTANWDIEELEAHQSEILAQNMLRVGILADIGPEGHEW</sequence>
<evidence type="ECO:0000256" key="1">
    <source>
        <dbReference type="ARBA" id="ARBA00006484"/>
    </source>
</evidence>
<keyword evidence="2" id="KW-0521">NADP</keyword>
<dbReference type="PRINTS" id="PR00081">
    <property type="entry name" value="GDHRDH"/>
</dbReference>
<dbReference type="SUPFAM" id="SSF51735">
    <property type="entry name" value="NAD(P)-binding Rossmann-fold domains"/>
    <property type="match status" value="1"/>
</dbReference>
<accession>A0AAD4PUJ7</accession>
<dbReference type="Proteomes" id="UP001201262">
    <property type="component" value="Unassembled WGS sequence"/>
</dbReference>
<dbReference type="PANTHER" id="PTHR43618">
    <property type="entry name" value="7-ALPHA-HYDROXYSTEROID DEHYDROGENASE"/>
    <property type="match status" value="1"/>
</dbReference>
<evidence type="ECO:0000313" key="4">
    <source>
        <dbReference type="EMBL" id="KAH8690177.1"/>
    </source>
</evidence>
<keyword evidence="3" id="KW-0560">Oxidoreductase</keyword>
<dbReference type="AlphaFoldDB" id="A0AAD4PUJ7"/>
<organism evidence="4 5">
    <name type="scientific">Talaromyces proteolyticus</name>
    <dbReference type="NCBI Taxonomy" id="1131652"/>
    <lineage>
        <taxon>Eukaryota</taxon>
        <taxon>Fungi</taxon>
        <taxon>Dikarya</taxon>
        <taxon>Ascomycota</taxon>
        <taxon>Pezizomycotina</taxon>
        <taxon>Eurotiomycetes</taxon>
        <taxon>Eurotiomycetidae</taxon>
        <taxon>Eurotiales</taxon>
        <taxon>Trichocomaceae</taxon>
        <taxon>Talaromyces</taxon>
        <taxon>Talaromyces sect. Bacilispori</taxon>
    </lineage>
</organism>
<dbReference type="GO" id="GO:0016491">
    <property type="term" value="F:oxidoreductase activity"/>
    <property type="evidence" value="ECO:0007669"/>
    <property type="project" value="UniProtKB-KW"/>
</dbReference>
<dbReference type="GeneID" id="70251513"/>
<dbReference type="EMBL" id="JAJTJA010000014">
    <property type="protein sequence ID" value="KAH8690177.1"/>
    <property type="molecule type" value="Genomic_DNA"/>
</dbReference>